<protein>
    <recommendedName>
        <fullName evidence="5">SXP/RAL-2 family protein Ani s 5-like cation-binding domain-containing protein</fullName>
    </recommendedName>
</protein>
<evidence type="ECO:0008006" key="5">
    <source>
        <dbReference type="Google" id="ProtNLM"/>
    </source>
</evidence>
<reference evidence="3" key="1">
    <citation type="submission" date="2022-11" db="EMBL/GenBank/DDBJ databases">
        <authorList>
            <person name="Kikuchi T."/>
        </authorList>
    </citation>
    <scope>NUCLEOTIDE SEQUENCE</scope>
    <source>
        <strain evidence="3">PS1010</strain>
    </source>
</reference>
<evidence type="ECO:0000313" key="3">
    <source>
        <dbReference type="EMBL" id="CAI5446094.1"/>
    </source>
</evidence>
<accession>A0A9P1MZL3</accession>
<organism evidence="3 4">
    <name type="scientific">Caenorhabditis angaria</name>
    <dbReference type="NCBI Taxonomy" id="860376"/>
    <lineage>
        <taxon>Eukaryota</taxon>
        <taxon>Metazoa</taxon>
        <taxon>Ecdysozoa</taxon>
        <taxon>Nematoda</taxon>
        <taxon>Chromadorea</taxon>
        <taxon>Rhabditida</taxon>
        <taxon>Rhabditina</taxon>
        <taxon>Rhabditomorpha</taxon>
        <taxon>Rhabditoidea</taxon>
        <taxon>Rhabditidae</taxon>
        <taxon>Peloderinae</taxon>
        <taxon>Caenorhabditis</taxon>
    </lineage>
</organism>
<proteinExistence type="predicted"/>
<keyword evidence="4" id="KW-1185">Reference proteome</keyword>
<feature type="signal peptide" evidence="2">
    <location>
        <begin position="1"/>
        <end position="35"/>
    </location>
</feature>
<dbReference type="EMBL" id="CANHGI010000003">
    <property type="protein sequence ID" value="CAI5446094.1"/>
    <property type="molecule type" value="Genomic_DNA"/>
</dbReference>
<dbReference type="AlphaFoldDB" id="A0A9P1MZL3"/>
<comment type="caution">
    <text evidence="3">The sequence shown here is derived from an EMBL/GenBank/DDBJ whole genome shotgun (WGS) entry which is preliminary data.</text>
</comment>
<name>A0A9P1MZL3_9PELO</name>
<feature type="coiled-coil region" evidence="1">
    <location>
        <begin position="47"/>
        <end position="95"/>
    </location>
</feature>
<evidence type="ECO:0000256" key="1">
    <source>
        <dbReference type="SAM" id="Coils"/>
    </source>
</evidence>
<keyword evidence="1" id="KW-0175">Coiled coil</keyword>
<gene>
    <name evidence="3" type="ORF">CAMP_LOCUS8731</name>
</gene>
<feature type="chain" id="PRO_5040392679" description="SXP/RAL-2 family protein Ani s 5-like cation-binding domain-containing protein" evidence="2">
    <location>
        <begin position="36"/>
        <end position="121"/>
    </location>
</feature>
<evidence type="ECO:0000313" key="4">
    <source>
        <dbReference type="Proteomes" id="UP001152747"/>
    </source>
</evidence>
<evidence type="ECO:0000256" key="2">
    <source>
        <dbReference type="SAM" id="SignalP"/>
    </source>
</evidence>
<dbReference type="Proteomes" id="UP001152747">
    <property type="component" value="Unassembled WGS sequence"/>
</dbReference>
<sequence>MSHHFMFLSSFCSISPRLLLLVVVLIFWSTKVCEAKPINRLIDIAEKEKIDRLIENEKKRIALLEAKEELLMDVVETLDAEIKQETVRLEEMKSIGGRREMVENILEDYRKVFVSQQYRPG</sequence>
<keyword evidence="2" id="KW-0732">Signal</keyword>